<reference evidence="4" key="1">
    <citation type="submission" date="2022-08" db="EMBL/GenBank/DDBJ databases">
        <authorList>
            <person name="Deng Y."/>
            <person name="Han X.-F."/>
            <person name="Zhang Y.-Q."/>
        </authorList>
    </citation>
    <scope>NUCLEOTIDE SEQUENCE</scope>
    <source>
        <strain evidence="4">CPCC 203386</strain>
    </source>
</reference>
<evidence type="ECO:0000256" key="1">
    <source>
        <dbReference type="ARBA" id="ARBA00008812"/>
    </source>
</evidence>
<evidence type="ECO:0000259" key="3">
    <source>
        <dbReference type="SMART" id="SM00867"/>
    </source>
</evidence>
<comment type="similarity">
    <text evidence="1">Belongs to the UPF0312 family.</text>
</comment>
<dbReference type="InterPro" id="IPR036761">
    <property type="entry name" value="TTHA0802/YceI-like_sf"/>
</dbReference>
<name>A0ABT2H279_9MICO</name>
<evidence type="ECO:0000256" key="2">
    <source>
        <dbReference type="SAM" id="Phobius"/>
    </source>
</evidence>
<keyword evidence="2" id="KW-0472">Membrane</keyword>
<sequence length="224" mass="23144">MNNTVKYTVAVMASVVAVGAVAVVAVPIVSQGVSLDPGATMQQVMPTVFDSPDGTLTGSQTTTSWHLDPESTVGYRVASTDGDVVSGHTNDLSGVVMMSGSRLTDAEFMVDLSTLVSDDGTRDAVLRTIVFATGGNTMASFVLTEPVEVAEGQSEGEIVGDLTIRGVTNEVRAEVQLDFDGDSGAMTGSIPVDLAAYGIQVPDFGVIELDDTGYIDVDLVASAD</sequence>
<dbReference type="InterPro" id="IPR007372">
    <property type="entry name" value="Lipid/polyisoprenoid-bd_YceI"/>
</dbReference>
<dbReference type="PANTHER" id="PTHR34406">
    <property type="entry name" value="PROTEIN YCEI"/>
    <property type="match status" value="1"/>
</dbReference>
<dbReference type="PANTHER" id="PTHR34406:SF1">
    <property type="entry name" value="PROTEIN YCEI"/>
    <property type="match status" value="1"/>
</dbReference>
<comment type="caution">
    <text evidence="4">The sequence shown here is derived from an EMBL/GenBank/DDBJ whole genome shotgun (WGS) entry which is preliminary data.</text>
</comment>
<dbReference type="EMBL" id="JANLCJ010000003">
    <property type="protein sequence ID" value="MCS5734019.1"/>
    <property type="molecule type" value="Genomic_DNA"/>
</dbReference>
<dbReference type="SUPFAM" id="SSF101874">
    <property type="entry name" value="YceI-like"/>
    <property type="match status" value="1"/>
</dbReference>
<keyword evidence="2" id="KW-1133">Transmembrane helix</keyword>
<organism evidence="4 5">
    <name type="scientific">Herbiconiux daphne</name>
    <dbReference type="NCBI Taxonomy" id="2970914"/>
    <lineage>
        <taxon>Bacteria</taxon>
        <taxon>Bacillati</taxon>
        <taxon>Actinomycetota</taxon>
        <taxon>Actinomycetes</taxon>
        <taxon>Micrococcales</taxon>
        <taxon>Microbacteriaceae</taxon>
        <taxon>Herbiconiux</taxon>
    </lineage>
</organism>
<proteinExistence type="inferred from homology"/>
<dbReference type="RefSeq" id="WP_259538866.1">
    <property type="nucleotide sequence ID" value="NZ_JANLCJ010000003.1"/>
</dbReference>
<dbReference type="SMART" id="SM00867">
    <property type="entry name" value="YceI"/>
    <property type="match status" value="1"/>
</dbReference>
<dbReference type="Pfam" id="PF04264">
    <property type="entry name" value="YceI"/>
    <property type="match status" value="1"/>
</dbReference>
<feature type="transmembrane region" description="Helical" evidence="2">
    <location>
        <begin position="7"/>
        <end position="29"/>
    </location>
</feature>
<accession>A0ABT2H279</accession>
<protein>
    <submittedName>
        <fullName evidence="4">YceI family protein</fullName>
    </submittedName>
</protein>
<keyword evidence="2" id="KW-0812">Transmembrane</keyword>
<keyword evidence="5" id="KW-1185">Reference proteome</keyword>
<evidence type="ECO:0000313" key="4">
    <source>
        <dbReference type="EMBL" id="MCS5734019.1"/>
    </source>
</evidence>
<gene>
    <name evidence="4" type="ORF">N1032_09745</name>
</gene>
<feature type="domain" description="Lipid/polyisoprenoid-binding YceI-like" evidence="3">
    <location>
        <begin position="64"/>
        <end position="222"/>
    </location>
</feature>
<evidence type="ECO:0000313" key="5">
    <source>
        <dbReference type="Proteomes" id="UP001165586"/>
    </source>
</evidence>
<dbReference type="Gene3D" id="2.40.128.110">
    <property type="entry name" value="Lipid/polyisoprenoid-binding, YceI-like"/>
    <property type="match status" value="1"/>
</dbReference>
<dbReference type="Proteomes" id="UP001165586">
    <property type="component" value="Unassembled WGS sequence"/>
</dbReference>